<evidence type="ECO:0000313" key="3">
    <source>
        <dbReference type="Proteomes" id="UP001497482"/>
    </source>
</evidence>
<feature type="compositionally biased region" description="Low complexity" evidence="1">
    <location>
        <begin position="64"/>
        <end position="77"/>
    </location>
</feature>
<evidence type="ECO:0000256" key="1">
    <source>
        <dbReference type="SAM" id="MobiDB-lite"/>
    </source>
</evidence>
<dbReference type="AlphaFoldDB" id="A0AAV2MF39"/>
<accession>A0AAV2MF39</accession>
<keyword evidence="3" id="KW-1185">Reference proteome</keyword>
<organism evidence="2 3">
    <name type="scientific">Knipowitschia caucasica</name>
    <name type="common">Caucasian dwarf goby</name>
    <name type="synonym">Pomatoschistus caucasicus</name>
    <dbReference type="NCBI Taxonomy" id="637954"/>
    <lineage>
        <taxon>Eukaryota</taxon>
        <taxon>Metazoa</taxon>
        <taxon>Chordata</taxon>
        <taxon>Craniata</taxon>
        <taxon>Vertebrata</taxon>
        <taxon>Euteleostomi</taxon>
        <taxon>Actinopterygii</taxon>
        <taxon>Neopterygii</taxon>
        <taxon>Teleostei</taxon>
        <taxon>Neoteleostei</taxon>
        <taxon>Acanthomorphata</taxon>
        <taxon>Gobiaria</taxon>
        <taxon>Gobiiformes</taxon>
        <taxon>Gobioidei</taxon>
        <taxon>Gobiidae</taxon>
        <taxon>Gobiinae</taxon>
        <taxon>Knipowitschia</taxon>
    </lineage>
</organism>
<dbReference type="Proteomes" id="UP001497482">
    <property type="component" value="Chromosome 7"/>
</dbReference>
<feature type="region of interest" description="Disordered" evidence="1">
    <location>
        <begin position="57"/>
        <end position="77"/>
    </location>
</feature>
<gene>
    <name evidence="2" type="ORF">KC01_LOCUS38381</name>
</gene>
<protein>
    <submittedName>
        <fullName evidence="2">Uncharacterized protein</fullName>
    </submittedName>
</protein>
<reference evidence="2 3" key="1">
    <citation type="submission" date="2024-04" db="EMBL/GenBank/DDBJ databases">
        <authorList>
            <person name="Waldvogel A.-M."/>
            <person name="Schoenle A."/>
        </authorList>
    </citation>
    <scope>NUCLEOTIDE SEQUENCE [LARGE SCALE GENOMIC DNA]</scope>
</reference>
<evidence type="ECO:0000313" key="2">
    <source>
        <dbReference type="EMBL" id="CAL1612003.1"/>
    </source>
</evidence>
<sequence>MGLFTNSKIENQSLKTVDEELCDGVWDSPSPLCCEAGPGPLPSVSCVVAPGPSLISVKSERESQGPSGSGSLPPAAQSICDWQPAHCPHRTLL</sequence>
<proteinExistence type="predicted"/>
<dbReference type="EMBL" id="OZ035829">
    <property type="protein sequence ID" value="CAL1612003.1"/>
    <property type="molecule type" value="Genomic_DNA"/>
</dbReference>
<name>A0AAV2MF39_KNICA</name>